<evidence type="ECO:0000313" key="2">
    <source>
        <dbReference type="EMBL" id="RKO93080.1"/>
    </source>
</evidence>
<proteinExistence type="predicted"/>
<dbReference type="EMBL" id="KZ994384">
    <property type="protein sequence ID" value="RKO93080.1"/>
    <property type="molecule type" value="Genomic_DNA"/>
</dbReference>
<keyword evidence="3" id="KW-1185">Reference proteome</keyword>
<gene>
    <name evidence="2" type="ORF">BDK51DRAFT_44102</name>
</gene>
<sequence>MSITVPTLQDSRYKSFASSIASSYGGDGLIRSSALSMAGGLTNVGVASRSAQILPASLTRSVCRPISSFSRPSYTANDCDSSSASSGCTGSPTSPSSAELEAFHKRMEMMADRIDHGEDVFDEGVTAQYEVAVEQDLAKSGRSGGKIRKFLHKKYLTLLTSILRAHMASPPAPEVVNKRAWLIRTVLILGQRRLTFPPHLALLDDHSIVRTDWTANRVKDVCLRESSLLKKARQGFKRDYHFPITTNLRSRARQFLSVREVTTQSTCADERSPG</sequence>
<dbReference type="Proteomes" id="UP000269721">
    <property type="component" value="Unassembled WGS sequence"/>
</dbReference>
<accession>A0A4P9WPB8</accession>
<protein>
    <submittedName>
        <fullName evidence="2">Uncharacterized protein</fullName>
    </submittedName>
</protein>
<name>A0A4P9WPB8_9FUNG</name>
<feature type="compositionally biased region" description="Low complexity" evidence="1">
    <location>
        <begin position="78"/>
        <end position="98"/>
    </location>
</feature>
<dbReference type="AlphaFoldDB" id="A0A4P9WPB8"/>
<evidence type="ECO:0000313" key="3">
    <source>
        <dbReference type="Proteomes" id="UP000269721"/>
    </source>
</evidence>
<organism evidence="2 3">
    <name type="scientific">Blyttiomyces helicus</name>
    <dbReference type="NCBI Taxonomy" id="388810"/>
    <lineage>
        <taxon>Eukaryota</taxon>
        <taxon>Fungi</taxon>
        <taxon>Fungi incertae sedis</taxon>
        <taxon>Chytridiomycota</taxon>
        <taxon>Chytridiomycota incertae sedis</taxon>
        <taxon>Chytridiomycetes</taxon>
        <taxon>Chytridiomycetes incertae sedis</taxon>
        <taxon>Blyttiomyces</taxon>
    </lineage>
</organism>
<reference evidence="3" key="1">
    <citation type="journal article" date="2018" name="Nat. Microbiol.">
        <title>Leveraging single-cell genomics to expand the fungal tree of life.</title>
        <authorList>
            <person name="Ahrendt S.R."/>
            <person name="Quandt C.A."/>
            <person name="Ciobanu D."/>
            <person name="Clum A."/>
            <person name="Salamov A."/>
            <person name="Andreopoulos B."/>
            <person name="Cheng J.F."/>
            <person name="Woyke T."/>
            <person name="Pelin A."/>
            <person name="Henrissat B."/>
            <person name="Reynolds N.K."/>
            <person name="Benny G.L."/>
            <person name="Smith M.E."/>
            <person name="James T.Y."/>
            <person name="Grigoriev I.V."/>
        </authorList>
    </citation>
    <scope>NUCLEOTIDE SEQUENCE [LARGE SCALE GENOMIC DNA]</scope>
</reference>
<feature type="region of interest" description="Disordered" evidence="1">
    <location>
        <begin position="72"/>
        <end position="98"/>
    </location>
</feature>
<evidence type="ECO:0000256" key="1">
    <source>
        <dbReference type="SAM" id="MobiDB-lite"/>
    </source>
</evidence>